<dbReference type="AlphaFoldDB" id="A0A1J1IHE8"/>
<organism evidence="1 2">
    <name type="scientific">Clunio marinus</name>
    <dbReference type="NCBI Taxonomy" id="568069"/>
    <lineage>
        <taxon>Eukaryota</taxon>
        <taxon>Metazoa</taxon>
        <taxon>Ecdysozoa</taxon>
        <taxon>Arthropoda</taxon>
        <taxon>Hexapoda</taxon>
        <taxon>Insecta</taxon>
        <taxon>Pterygota</taxon>
        <taxon>Neoptera</taxon>
        <taxon>Endopterygota</taxon>
        <taxon>Diptera</taxon>
        <taxon>Nematocera</taxon>
        <taxon>Chironomoidea</taxon>
        <taxon>Chironomidae</taxon>
        <taxon>Clunio</taxon>
    </lineage>
</organism>
<evidence type="ECO:0000313" key="1">
    <source>
        <dbReference type="EMBL" id="CRK98964.1"/>
    </source>
</evidence>
<dbReference type="Proteomes" id="UP000183832">
    <property type="component" value="Unassembled WGS sequence"/>
</dbReference>
<keyword evidence="2" id="KW-1185">Reference proteome</keyword>
<gene>
    <name evidence="1" type="ORF">CLUMA_CG012312</name>
</gene>
<reference evidence="1 2" key="1">
    <citation type="submission" date="2015-04" db="EMBL/GenBank/DDBJ databases">
        <authorList>
            <person name="Syromyatnikov M.Y."/>
            <person name="Popov V.N."/>
        </authorList>
    </citation>
    <scope>NUCLEOTIDE SEQUENCE [LARGE SCALE GENOMIC DNA]</scope>
</reference>
<name>A0A1J1IHE8_9DIPT</name>
<accession>A0A1J1IHE8</accession>
<sequence length="70" mass="7876">MSLENVVKEMFMGKKKRRREKVNISACAVVAGDGASNDAKHSSNERSADYLRNFKPLPSHSHKQFNANQN</sequence>
<evidence type="ECO:0000313" key="2">
    <source>
        <dbReference type="Proteomes" id="UP000183832"/>
    </source>
</evidence>
<proteinExistence type="predicted"/>
<dbReference type="EMBL" id="CVRI01000048">
    <property type="protein sequence ID" value="CRK98964.1"/>
    <property type="molecule type" value="Genomic_DNA"/>
</dbReference>
<protein>
    <submittedName>
        <fullName evidence="1">CLUMA_CG012312, isoform A</fullName>
    </submittedName>
</protein>